<reference evidence="1 2" key="1">
    <citation type="submission" date="2018-08" db="EMBL/GenBank/DDBJ databases">
        <title>A genome reference for cultivated species of the human gut microbiota.</title>
        <authorList>
            <person name="Zou Y."/>
            <person name="Xue W."/>
            <person name="Luo G."/>
        </authorList>
    </citation>
    <scope>NUCLEOTIDE SEQUENCE [LARGE SCALE GENOMIC DNA]</scope>
    <source>
        <strain evidence="1 2">AM17-48</strain>
    </source>
</reference>
<dbReference type="EMBL" id="QRJR01000007">
    <property type="protein sequence ID" value="RHH47240.1"/>
    <property type="molecule type" value="Genomic_DNA"/>
</dbReference>
<evidence type="ECO:0000313" key="2">
    <source>
        <dbReference type="Proteomes" id="UP000283329"/>
    </source>
</evidence>
<name>A0A3A9HF19_BACOV</name>
<evidence type="ECO:0000313" key="1">
    <source>
        <dbReference type="EMBL" id="RHH47240.1"/>
    </source>
</evidence>
<organism evidence="1 2">
    <name type="scientific">Bacteroides ovatus</name>
    <dbReference type="NCBI Taxonomy" id="28116"/>
    <lineage>
        <taxon>Bacteria</taxon>
        <taxon>Pseudomonadati</taxon>
        <taxon>Bacteroidota</taxon>
        <taxon>Bacteroidia</taxon>
        <taxon>Bacteroidales</taxon>
        <taxon>Bacteroidaceae</taxon>
        <taxon>Bacteroides</taxon>
    </lineage>
</organism>
<dbReference type="AlphaFoldDB" id="A0A3A9HF19"/>
<gene>
    <name evidence="1" type="ORF">DW206_09770</name>
</gene>
<accession>A0A3A9HF19</accession>
<protein>
    <submittedName>
        <fullName evidence="1">Uncharacterized protein</fullName>
    </submittedName>
</protein>
<dbReference type="Proteomes" id="UP000283329">
    <property type="component" value="Unassembled WGS sequence"/>
</dbReference>
<proteinExistence type="predicted"/>
<comment type="caution">
    <text evidence="1">The sequence shown here is derived from an EMBL/GenBank/DDBJ whole genome shotgun (WGS) entry which is preliminary data.</text>
</comment>
<sequence>MYNVLGGKGAMKGYMENWVGDRDMPKDIGGWQNGQKAYHIRFMNKKGGDILHLKYSKSAANTLVDKYNRLFFNREK</sequence>